<dbReference type="NCBIfam" id="TIGR01484">
    <property type="entry name" value="HAD-SF-IIB"/>
    <property type="match status" value="1"/>
</dbReference>
<dbReference type="NCBIfam" id="TIGR00099">
    <property type="entry name" value="Cof-subfamily"/>
    <property type="match status" value="1"/>
</dbReference>
<dbReference type="GO" id="GO:0005829">
    <property type="term" value="C:cytosol"/>
    <property type="evidence" value="ECO:0007669"/>
    <property type="project" value="TreeGrafter"/>
</dbReference>
<dbReference type="RefSeq" id="WP_003448152.1">
    <property type="nucleotide sequence ID" value="NZ_ANZB01000020.1"/>
</dbReference>
<dbReference type="eggNOG" id="COG0561">
    <property type="taxonomic scope" value="Bacteria"/>
</dbReference>
<reference evidence="1 4" key="1">
    <citation type="journal article" date="2015" name="Genome Announc.">
        <title>Complete Genome Sequence of the Nitrogen-Fixing and Solvent-Producing Clostridium pasteurianum DSM 525.</title>
        <authorList>
            <person name="Poehlein A."/>
            <person name="Grosse-Honebrink A."/>
            <person name="Zhang Y."/>
            <person name="Minton N.P."/>
            <person name="Daniel R."/>
        </authorList>
    </citation>
    <scope>NUCLEOTIDE SEQUENCE [LARGE SCALE GENOMIC DNA]</scope>
    <source>
        <strain evidence="1">DSM 525</strain>
        <strain evidence="4">DSM 525 / ATCC 6013</strain>
    </source>
</reference>
<dbReference type="PATRIC" id="fig|1262449.3.peg.3976"/>
<dbReference type="GO" id="GO:0000287">
    <property type="term" value="F:magnesium ion binding"/>
    <property type="evidence" value="ECO:0007669"/>
    <property type="project" value="TreeGrafter"/>
</dbReference>
<dbReference type="GeneID" id="93073350"/>
<dbReference type="AlphaFoldDB" id="A0A0H3J1J8"/>
<dbReference type="InterPro" id="IPR000150">
    <property type="entry name" value="Cof"/>
</dbReference>
<evidence type="ECO:0000313" key="1">
    <source>
        <dbReference type="EMBL" id="AJA51252.1"/>
    </source>
</evidence>
<keyword evidence="1" id="KW-0378">Hydrolase</keyword>
<evidence type="ECO:0000313" key="3">
    <source>
        <dbReference type="Proteomes" id="UP000028042"/>
    </source>
</evidence>
<dbReference type="KEGG" id="cpat:CLPA_c11640"/>
<sequence>MFDVIALDLDGTLLKNDKTVSEETIRTLKKHEKLGRQIVIVTARPPRLEPIKLPVELQREFMIFYNGAEIYHNNKRIYSENISLASAKNIKDLILQDYSECKIGFEINNKLYTNFKNNSIFGTTEFETINLNIFQLKSPAKILIDMSNIHNIDAFRLKIPLDCNLIITDNGKLGQIMAHGVNKLNALRYILNKLSTSIDRVMFFGDDINDIELIKESGIGVAMGNAVAKVKDAANYITSSNEEDGIAVFLNRL</sequence>
<dbReference type="Proteomes" id="UP000030905">
    <property type="component" value="Chromosome"/>
</dbReference>
<dbReference type="SFLD" id="SFLDS00003">
    <property type="entry name" value="Haloacid_Dehalogenase"/>
    <property type="match status" value="1"/>
</dbReference>
<evidence type="ECO:0000313" key="2">
    <source>
        <dbReference type="EMBL" id="KRU12740.1"/>
    </source>
</evidence>
<dbReference type="Proteomes" id="UP000028042">
    <property type="component" value="Unassembled WGS sequence"/>
</dbReference>
<protein>
    <submittedName>
        <fullName evidence="2">Cof-like hydrolase</fullName>
    </submittedName>
    <submittedName>
        <fullName evidence="1">HAD-superfamily hydrolase, subfamily IIB</fullName>
    </submittedName>
</protein>
<dbReference type="SFLD" id="SFLDG01140">
    <property type="entry name" value="C2.B:_Phosphomannomutase_and_P"/>
    <property type="match status" value="1"/>
</dbReference>
<proteinExistence type="predicted"/>
<reference evidence="2 3" key="3">
    <citation type="journal article" name="Genome Announc.">
        <title>Improved Draft Genome Sequence of Clostridium pasteurianum Strain ATCC 6013 (DSM 525) Using a Hybrid Next-Generation Sequencing Approach.</title>
        <authorList>
            <person name="Pyne M.E."/>
            <person name="Utturkar S."/>
            <person name="Brown S.D."/>
            <person name="Moo-Young M."/>
            <person name="Chung D.A."/>
            <person name="Chou C.P."/>
        </authorList>
    </citation>
    <scope>NUCLEOTIDE SEQUENCE [LARGE SCALE GENOMIC DNA]</scope>
    <source>
        <strain evidence="2 3">ATCC 6013</strain>
    </source>
</reference>
<dbReference type="Pfam" id="PF08282">
    <property type="entry name" value="Hydrolase_3"/>
    <property type="match status" value="1"/>
</dbReference>
<name>A0A0H3J1J8_CLOPA</name>
<dbReference type="Gene3D" id="3.40.50.1000">
    <property type="entry name" value="HAD superfamily/HAD-like"/>
    <property type="match status" value="1"/>
</dbReference>
<dbReference type="SUPFAM" id="SSF56784">
    <property type="entry name" value="HAD-like"/>
    <property type="match status" value="1"/>
</dbReference>
<accession>A0A0H3J1J8</accession>
<dbReference type="InterPro" id="IPR023214">
    <property type="entry name" value="HAD_sf"/>
</dbReference>
<dbReference type="Gene3D" id="3.30.1240.10">
    <property type="match status" value="1"/>
</dbReference>
<dbReference type="InterPro" id="IPR036412">
    <property type="entry name" value="HAD-like_sf"/>
</dbReference>
<gene>
    <name evidence="1" type="ORF">CLPA_c11640</name>
    <name evidence="2" type="ORF">CP6013_01988</name>
</gene>
<keyword evidence="4" id="KW-1185">Reference proteome</keyword>
<evidence type="ECO:0000313" key="4">
    <source>
        <dbReference type="Proteomes" id="UP000030905"/>
    </source>
</evidence>
<dbReference type="EMBL" id="CP009268">
    <property type="protein sequence ID" value="AJA51252.1"/>
    <property type="molecule type" value="Genomic_DNA"/>
</dbReference>
<dbReference type="PANTHER" id="PTHR10000:SF8">
    <property type="entry name" value="HAD SUPERFAMILY HYDROLASE-LIKE, TYPE 3"/>
    <property type="match status" value="1"/>
</dbReference>
<organism evidence="1 4">
    <name type="scientific">Clostridium pasteurianum DSM 525 = ATCC 6013</name>
    <dbReference type="NCBI Taxonomy" id="1262449"/>
    <lineage>
        <taxon>Bacteria</taxon>
        <taxon>Bacillati</taxon>
        <taxon>Bacillota</taxon>
        <taxon>Clostridia</taxon>
        <taxon>Eubacteriales</taxon>
        <taxon>Clostridiaceae</taxon>
        <taxon>Clostridium</taxon>
    </lineage>
</organism>
<reference evidence="2" key="2">
    <citation type="submission" date="2015-10" db="EMBL/GenBank/DDBJ databases">
        <title>Improved Draft Genome Sequence of Clostridium pasteurianum Strain ATCC 6013 (DSM 525) Using a Hybrid Next-Generation Sequencing Approach.</title>
        <authorList>
            <person name="Pyne M.E."/>
            <person name="Utturkar S.M."/>
            <person name="Brown S.D."/>
            <person name="Moo-Young M."/>
            <person name="Chung D.A."/>
            <person name="Chou P.C."/>
        </authorList>
    </citation>
    <scope>NUCLEOTIDE SEQUENCE</scope>
    <source>
        <strain evidence="2">ATCC 6013</strain>
    </source>
</reference>
<dbReference type="InterPro" id="IPR006379">
    <property type="entry name" value="HAD-SF_hydro_IIB"/>
</dbReference>
<dbReference type="EMBL" id="JPGY02000001">
    <property type="protein sequence ID" value="KRU12740.1"/>
    <property type="molecule type" value="Genomic_DNA"/>
</dbReference>
<dbReference type="GO" id="GO:0016791">
    <property type="term" value="F:phosphatase activity"/>
    <property type="evidence" value="ECO:0007669"/>
    <property type="project" value="UniProtKB-ARBA"/>
</dbReference>
<dbReference type="PANTHER" id="PTHR10000">
    <property type="entry name" value="PHOSPHOSERINE PHOSPHATASE"/>
    <property type="match status" value="1"/>
</dbReference>
<dbReference type="KEGG" id="cpae:CPAST_c11640"/>